<dbReference type="PANTHER" id="PTHR48079:SF6">
    <property type="entry name" value="NAD(P)-BINDING DOMAIN-CONTAINING PROTEIN-RELATED"/>
    <property type="match status" value="1"/>
</dbReference>
<dbReference type="InterPro" id="IPR051783">
    <property type="entry name" value="NAD(P)-dependent_oxidoreduct"/>
</dbReference>
<dbReference type="InterPro" id="IPR001509">
    <property type="entry name" value="Epimerase_deHydtase"/>
</dbReference>
<dbReference type="GO" id="GO:0005737">
    <property type="term" value="C:cytoplasm"/>
    <property type="evidence" value="ECO:0007669"/>
    <property type="project" value="TreeGrafter"/>
</dbReference>
<dbReference type="CDD" id="cd05262">
    <property type="entry name" value="SDR_a7"/>
    <property type="match status" value="1"/>
</dbReference>
<gene>
    <name evidence="3" type="ORF">SAMN05421684_5746</name>
</gene>
<dbReference type="RefSeq" id="WP_090800744.1">
    <property type="nucleotide sequence ID" value="NZ_BOND01000001.1"/>
</dbReference>
<dbReference type="AlphaFoldDB" id="A0A1H3TGW4"/>
<dbReference type="PANTHER" id="PTHR48079">
    <property type="entry name" value="PROTEIN YEEZ"/>
    <property type="match status" value="1"/>
</dbReference>
<dbReference type="GO" id="GO:0004029">
    <property type="term" value="F:aldehyde dehydrogenase (NAD+) activity"/>
    <property type="evidence" value="ECO:0007669"/>
    <property type="project" value="TreeGrafter"/>
</dbReference>
<dbReference type="Pfam" id="PF01370">
    <property type="entry name" value="Epimerase"/>
    <property type="match status" value="1"/>
</dbReference>
<sequence>MRVFVTGASGWIGSAVVPELIGAGHRVIGLARSDASAAALTAAGAEVLRGDLDDLDTLSAAAAGSDAVIHLAFKHDIAFTGDFAGAAAADRRAVDTFGAALAGTDRPLVIASGLAGLTPGRIATEHDGHAPAARLTGGAEARQATADPGSAGGAEARQATADLRSTGGPEGRHATAVPRPTDGPQARHATADLTLSLAERGVRSTVLRLPPTVHGDGDNGFMASIVGIARATGLSGYLGDGANRWPAVHRLDAARLFRLALEQAPAGTVLHAVADEGVPIRAVAEVIGRQLDLPVVEVTDPGAHFGWLAHVIALDNPASSALTRDLLDWRPMQPGLLDDLEKGHYFQVG</sequence>
<evidence type="ECO:0000259" key="2">
    <source>
        <dbReference type="Pfam" id="PF01370"/>
    </source>
</evidence>
<proteinExistence type="predicted"/>
<feature type="region of interest" description="Disordered" evidence="1">
    <location>
        <begin position="134"/>
        <end position="187"/>
    </location>
</feature>
<dbReference type="EMBL" id="FNQB01000003">
    <property type="protein sequence ID" value="SDZ49552.1"/>
    <property type="molecule type" value="Genomic_DNA"/>
</dbReference>
<evidence type="ECO:0000313" key="4">
    <source>
        <dbReference type="Proteomes" id="UP000199632"/>
    </source>
</evidence>
<feature type="domain" description="NAD-dependent epimerase/dehydratase" evidence="2">
    <location>
        <begin position="3"/>
        <end position="75"/>
    </location>
</feature>
<dbReference type="STRING" id="137265.SAMN05421684_5746"/>
<name>A0A1H3TGW4_9ACTN</name>
<dbReference type="SUPFAM" id="SSF51735">
    <property type="entry name" value="NAD(P)-binding Rossmann-fold domains"/>
    <property type="match status" value="1"/>
</dbReference>
<keyword evidence="4" id="KW-1185">Reference proteome</keyword>
<organism evidence="3 4">
    <name type="scientific">Asanoa ishikariensis</name>
    <dbReference type="NCBI Taxonomy" id="137265"/>
    <lineage>
        <taxon>Bacteria</taxon>
        <taxon>Bacillati</taxon>
        <taxon>Actinomycetota</taxon>
        <taxon>Actinomycetes</taxon>
        <taxon>Micromonosporales</taxon>
        <taxon>Micromonosporaceae</taxon>
        <taxon>Asanoa</taxon>
    </lineage>
</organism>
<dbReference type="OrthoDB" id="9787292at2"/>
<protein>
    <submittedName>
        <fullName evidence="3">Nucleoside-diphosphate-sugar epimerase</fullName>
    </submittedName>
</protein>
<dbReference type="InterPro" id="IPR036291">
    <property type="entry name" value="NAD(P)-bd_dom_sf"/>
</dbReference>
<accession>A0A1H3TGW4</accession>
<evidence type="ECO:0000256" key="1">
    <source>
        <dbReference type="SAM" id="MobiDB-lite"/>
    </source>
</evidence>
<reference evidence="4" key="1">
    <citation type="submission" date="2016-10" db="EMBL/GenBank/DDBJ databases">
        <authorList>
            <person name="Varghese N."/>
            <person name="Submissions S."/>
        </authorList>
    </citation>
    <scope>NUCLEOTIDE SEQUENCE [LARGE SCALE GENOMIC DNA]</scope>
    <source>
        <strain evidence="4">DSM 44718</strain>
    </source>
</reference>
<dbReference type="Gene3D" id="3.40.50.720">
    <property type="entry name" value="NAD(P)-binding Rossmann-like Domain"/>
    <property type="match status" value="1"/>
</dbReference>
<evidence type="ECO:0000313" key="3">
    <source>
        <dbReference type="EMBL" id="SDZ49552.1"/>
    </source>
</evidence>
<dbReference type="Proteomes" id="UP000199632">
    <property type="component" value="Unassembled WGS sequence"/>
</dbReference>